<comment type="caution">
    <text evidence="2">The sequence shown here is derived from an EMBL/GenBank/DDBJ whole genome shotgun (WGS) entry which is preliminary data.</text>
</comment>
<protein>
    <recommendedName>
        <fullName evidence="1">Enoyl reductase (ER) domain-containing protein</fullName>
    </recommendedName>
</protein>
<reference evidence="2" key="1">
    <citation type="journal article" date="2023" name="PhytoFront">
        <title>Draft Genome Resources of Seven Strains of Tilletia horrida, Causal Agent of Kernel Smut of Rice.</title>
        <authorList>
            <person name="Khanal S."/>
            <person name="Antony Babu S."/>
            <person name="Zhou X.G."/>
        </authorList>
    </citation>
    <scope>NUCLEOTIDE SEQUENCE</scope>
    <source>
        <strain evidence="2">TX6</strain>
    </source>
</reference>
<organism evidence="2 3">
    <name type="scientific">Tilletia horrida</name>
    <dbReference type="NCBI Taxonomy" id="155126"/>
    <lineage>
        <taxon>Eukaryota</taxon>
        <taxon>Fungi</taxon>
        <taxon>Dikarya</taxon>
        <taxon>Basidiomycota</taxon>
        <taxon>Ustilaginomycotina</taxon>
        <taxon>Exobasidiomycetes</taxon>
        <taxon>Tilletiales</taxon>
        <taxon>Tilletiaceae</taxon>
        <taxon>Tilletia</taxon>
    </lineage>
</organism>
<dbReference type="SUPFAM" id="SSF51735">
    <property type="entry name" value="NAD(P)-binding Rossmann-fold domains"/>
    <property type="match status" value="1"/>
</dbReference>
<proteinExistence type="predicted"/>
<dbReference type="InterPro" id="IPR052711">
    <property type="entry name" value="Zinc_ADH-like"/>
</dbReference>
<evidence type="ECO:0000259" key="1">
    <source>
        <dbReference type="SMART" id="SM00829"/>
    </source>
</evidence>
<dbReference type="Pfam" id="PF08240">
    <property type="entry name" value="ADH_N"/>
    <property type="match status" value="1"/>
</dbReference>
<accession>A0AAN6GM24</accession>
<dbReference type="GO" id="GO:0016491">
    <property type="term" value="F:oxidoreductase activity"/>
    <property type="evidence" value="ECO:0007669"/>
    <property type="project" value="InterPro"/>
</dbReference>
<dbReference type="PANTHER" id="PTHR45033">
    <property type="match status" value="1"/>
</dbReference>
<feature type="domain" description="Enoyl reductase (ER)" evidence="1">
    <location>
        <begin position="18"/>
        <end position="169"/>
    </location>
</feature>
<dbReference type="Gene3D" id="3.90.180.10">
    <property type="entry name" value="Medium-chain alcohol dehydrogenases, catalytic domain"/>
    <property type="match status" value="2"/>
</dbReference>
<dbReference type="SUPFAM" id="SSF50129">
    <property type="entry name" value="GroES-like"/>
    <property type="match status" value="1"/>
</dbReference>
<dbReference type="Proteomes" id="UP001176517">
    <property type="component" value="Unassembled WGS sequence"/>
</dbReference>
<dbReference type="InterPro" id="IPR020843">
    <property type="entry name" value="ER"/>
</dbReference>
<gene>
    <name evidence="2" type="ORF">OC846_005298</name>
</gene>
<dbReference type="SMART" id="SM00829">
    <property type="entry name" value="PKS_ER"/>
    <property type="match status" value="1"/>
</dbReference>
<keyword evidence="3" id="KW-1185">Reference proteome</keyword>
<evidence type="ECO:0000313" key="2">
    <source>
        <dbReference type="EMBL" id="KAK0546365.1"/>
    </source>
</evidence>
<dbReference type="AlphaFoldDB" id="A0AAN6GM24"/>
<sequence>MFDSRNVVWKLPRVEERQDWKSLTKVTAPMPEPGPKEVLIQVHAVSLNYRDLVIANRTYPGTVQEHELVPASDGAGVAVKSTFCCAGYAVLPETALLPIPECLSFEEAATLPCAAVTAYNGLYGIASQALRPGQTVLVQGTGGVRVFTLQIALAAGANLIATSSSSAET</sequence>
<dbReference type="InterPro" id="IPR011032">
    <property type="entry name" value="GroES-like_sf"/>
</dbReference>
<dbReference type="PANTHER" id="PTHR45033:SF2">
    <property type="entry name" value="ZINC-TYPE ALCOHOL DEHYDROGENASE-LIKE PROTEIN C1773.06C"/>
    <property type="match status" value="1"/>
</dbReference>
<dbReference type="InterPro" id="IPR036291">
    <property type="entry name" value="NAD(P)-bd_dom_sf"/>
</dbReference>
<dbReference type="Gene3D" id="3.40.50.720">
    <property type="entry name" value="NAD(P)-binding Rossmann-like Domain"/>
    <property type="match status" value="1"/>
</dbReference>
<name>A0AAN6GM24_9BASI</name>
<evidence type="ECO:0000313" key="3">
    <source>
        <dbReference type="Proteomes" id="UP001176517"/>
    </source>
</evidence>
<dbReference type="EMBL" id="JAPDMZ010000195">
    <property type="protein sequence ID" value="KAK0546365.1"/>
    <property type="molecule type" value="Genomic_DNA"/>
</dbReference>
<dbReference type="InterPro" id="IPR013154">
    <property type="entry name" value="ADH-like_N"/>
</dbReference>